<protein>
    <submittedName>
        <fullName evidence="2">Uncharacterized protein</fullName>
    </submittedName>
</protein>
<sequence length="100" mass="10416">MTTVRGTIRSTNTITADEHADDQSTARARAIDGLEATGYDVVQTNTLSSTAAGNITVRAVARSTEIQPHEASAPNDDAALSAYLQSVPDGWISLGITVDA</sequence>
<dbReference type="EMBL" id="CP106880">
    <property type="protein sequence ID" value="UYC82757.1"/>
    <property type="molecule type" value="Genomic_DNA"/>
</dbReference>
<dbReference type="AlphaFoldDB" id="A0A9Q9PC37"/>
<dbReference type="GeneID" id="99625336"/>
<accession>A0A9Q9PC37</accession>
<geneLocation type="plasmid" evidence="2 3">
    <name>unnamed</name>
</geneLocation>
<proteinExistence type="predicted"/>
<organism evidence="2 3">
    <name type="scientific">Curtobacterium poinsettiae</name>
    <dbReference type="NCBI Taxonomy" id="159612"/>
    <lineage>
        <taxon>Bacteria</taxon>
        <taxon>Bacillati</taxon>
        <taxon>Actinomycetota</taxon>
        <taxon>Actinomycetes</taxon>
        <taxon>Micrococcales</taxon>
        <taxon>Microbacteriaceae</taxon>
        <taxon>Curtobacterium</taxon>
    </lineage>
</organism>
<keyword evidence="2" id="KW-0614">Plasmid</keyword>
<evidence type="ECO:0000313" key="2">
    <source>
        <dbReference type="EMBL" id="UYC82757.1"/>
    </source>
</evidence>
<gene>
    <name evidence="2" type="ORF">OE229_17635</name>
</gene>
<evidence type="ECO:0000313" key="3">
    <source>
        <dbReference type="Proteomes" id="UP001062223"/>
    </source>
</evidence>
<name>A0A9Q9PC37_9MICO</name>
<dbReference type="Proteomes" id="UP001062223">
    <property type="component" value="Plasmid unnamed"/>
</dbReference>
<dbReference type="KEGG" id="cpoi:OE229_17635"/>
<dbReference type="RefSeq" id="WP_214585379.1">
    <property type="nucleotide sequence ID" value="NZ_CP104936.1"/>
</dbReference>
<feature type="compositionally biased region" description="Polar residues" evidence="1">
    <location>
        <begin position="1"/>
        <end position="15"/>
    </location>
</feature>
<evidence type="ECO:0000256" key="1">
    <source>
        <dbReference type="SAM" id="MobiDB-lite"/>
    </source>
</evidence>
<feature type="region of interest" description="Disordered" evidence="1">
    <location>
        <begin position="1"/>
        <end position="24"/>
    </location>
</feature>
<reference evidence="2" key="1">
    <citation type="submission" date="2022-09" db="EMBL/GenBank/DDBJ databases">
        <title>Taxonomy of Curtobacterium flaccumfaciens.</title>
        <authorList>
            <person name="Osdaghi E."/>
            <person name="Taghavi S.M."/>
            <person name="Hamidizade M."/>
            <person name="Abachi H."/>
            <person name="Fazliarab A."/>
            <person name="Baeyen S."/>
            <person name="Portier P."/>
            <person name="Van Vaerenbergh J."/>
            <person name="Jacques M.-A."/>
        </authorList>
    </citation>
    <scope>NUCLEOTIDE SEQUENCE</scope>
    <source>
        <strain evidence="2">AGQB46</strain>
        <plasmid evidence="2">unnamed</plasmid>
    </source>
</reference>